<evidence type="ECO:0000313" key="2">
    <source>
        <dbReference type="Proteomes" id="UP000775213"/>
    </source>
</evidence>
<proteinExistence type="predicted"/>
<dbReference type="AlphaFoldDB" id="A0AAV7G5X1"/>
<keyword evidence="2" id="KW-1185">Reference proteome</keyword>
<protein>
    <submittedName>
        <fullName evidence="1">Uncharacterized protein</fullName>
    </submittedName>
</protein>
<accession>A0AAV7G5X1</accession>
<dbReference type="Proteomes" id="UP000775213">
    <property type="component" value="Unassembled WGS sequence"/>
</dbReference>
<sequence length="65" mass="7027">MHEIDVIFDDGDVATKRVSPGLRVSPGEAKDSAATNHRHFPHRMKGLVSAKHGEHASVILTGREG</sequence>
<gene>
    <name evidence="1" type="ORF">IEQ34_018824</name>
</gene>
<organism evidence="1 2">
    <name type="scientific">Dendrobium chrysotoxum</name>
    <name type="common">Orchid</name>
    <dbReference type="NCBI Taxonomy" id="161865"/>
    <lineage>
        <taxon>Eukaryota</taxon>
        <taxon>Viridiplantae</taxon>
        <taxon>Streptophyta</taxon>
        <taxon>Embryophyta</taxon>
        <taxon>Tracheophyta</taxon>
        <taxon>Spermatophyta</taxon>
        <taxon>Magnoliopsida</taxon>
        <taxon>Liliopsida</taxon>
        <taxon>Asparagales</taxon>
        <taxon>Orchidaceae</taxon>
        <taxon>Epidendroideae</taxon>
        <taxon>Malaxideae</taxon>
        <taxon>Dendrobiinae</taxon>
        <taxon>Dendrobium</taxon>
    </lineage>
</organism>
<evidence type="ECO:0000313" key="1">
    <source>
        <dbReference type="EMBL" id="KAH0451525.1"/>
    </source>
</evidence>
<reference evidence="1 2" key="1">
    <citation type="journal article" date="2021" name="Hortic Res">
        <title>Chromosome-scale assembly of the Dendrobium chrysotoxum genome enhances the understanding of orchid evolution.</title>
        <authorList>
            <person name="Zhang Y."/>
            <person name="Zhang G.Q."/>
            <person name="Zhang D."/>
            <person name="Liu X.D."/>
            <person name="Xu X.Y."/>
            <person name="Sun W.H."/>
            <person name="Yu X."/>
            <person name="Zhu X."/>
            <person name="Wang Z.W."/>
            <person name="Zhao X."/>
            <person name="Zhong W.Y."/>
            <person name="Chen H."/>
            <person name="Yin W.L."/>
            <person name="Huang T."/>
            <person name="Niu S.C."/>
            <person name="Liu Z.J."/>
        </authorList>
    </citation>
    <scope>NUCLEOTIDE SEQUENCE [LARGE SCALE GENOMIC DNA]</scope>
    <source>
        <strain evidence="1">Lindl</strain>
    </source>
</reference>
<dbReference type="EMBL" id="JAGFBR010000017">
    <property type="protein sequence ID" value="KAH0451525.1"/>
    <property type="molecule type" value="Genomic_DNA"/>
</dbReference>
<name>A0AAV7G5X1_DENCH</name>
<comment type="caution">
    <text evidence="1">The sequence shown here is derived from an EMBL/GenBank/DDBJ whole genome shotgun (WGS) entry which is preliminary data.</text>
</comment>